<feature type="binding site" evidence="6">
    <location>
        <position position="171"/>
    </location>
    <ligand>
        <name>S-adenosyl-L-methionine</name>
        <dbReference type="ChEBI" id="CHEBI:59789"/>
    </ligand>
</feature>
<keyword evidence="3 6" id="KW-0808">Transferase</keyword>
<keyword evidence="1 6" id="KW-0963">Cytoplasm</keyword>
<protein>
    <recommendedName>
        <fullName evidence="6">tRNA (cytidine(34)-2'-O)-methyltransferase</fullName>
        <ecNumber evidence="6">2.1.1.207</ecNumber>
    </recommendedName>
    <alternativeName>
        <fullName evidence="6">tRNA (cytidine/uridine-2'-O-)-methyltransferase TrmL</fullName>
    </alternativeName>
</protein>
<keyword evidence="2 6" id="KW-0489">Methyltransferase</keyword>
<accession>L9UF84</accession>
<sequence length="197" mass="22333">MRASWRRSSSTRVAGGFNYDFKYGFKYNRPLGECIINRQVEMFEVALFEPRMAPNTGNIMRLVANNGCRLHLIEPLGFDLEEKKLRRAGLDYRDLDNVTRHADFSAFQQTMQGRRIWAITTKGTRTYSDADFAPGDVLLFGSETAGLSPQVHEALTSEHKLRLPMQPNNRSLNLSNAVAIVSYEAWRQQGFAGALQV</sequence>
<comment type="subcellular location">
    <subcellularLocation>
        <location evidence="6">Cytoplasm</location>
    </subcellularLocation>
</comment>
<proteinExistence type="inferred from homology"/>
<comment type="catalytic activity">
    <reaction evidence="6">
        <text>cytidine(34) in tRNA + S-adenosyl-L-methionine = 2'-O-methylcytidine(34) in tRNA + S-adenosyl-L-homocysteine + H(+)</text>
        <dbReference type="Rhea" id="RHEA:43084"/>
        <dbReference type="Rhea" id="RHEA-COMP:10331"/>
        <dbReference type="Rhea" id="RHEA-COMP:10332"/>
        <dbReference type="ChEBI" id="CHEBI:15378"/>
        <dbReference type="ChEBI" id="CHEBI:57856"/>
        <dbReference type="ChEBI" id="CHEBI:59789"/>
        <dbReference type="ChEBI" id="CHEBI:74495"/>
        <dbReference type="ChEBI" id="CHEBI:82748"/>
        <dbReference type="EC" id="2.1.1.207"/>
    </reaction>
</comment>
<dbReference type="EC" id="2.1.1.207" evidence="6"/>
<dbReference type="InterPro" id="IPR001537">
    <property type="entry name" value="SpoU_MeTrfase"/>
</dbReference>
<dbReference type="FunFam" id="3.40.1280.10:FF:000002">
    <property type="entry name" value="Peptidylprolyl isomerase"/>
    <property type="match status" value="1"/>
</dbReference>
<dbReference type="CDD" id="cd18094">
    <property type="entry name" value="SpoU-like_TrmL"/>
    <property type="match status" value="1"/>
</dbReference>
<dbReference type="GO" id="GO:0141102">
    <property type="term" value="F:tRNA (5-carboxymethylaminomethyluridine(34)-2'-O)-methyltransferase activity"/>
    <property type="evidence" value="ECO:0007669"/>
    <property type="project" value="RHEA"/>
</dbReference>
<keyword evidence="4 6" id="KW-0949">S-adenosyl-L-methionine</keyword>
<evidence type="ECO:0000256" key="2">
    <source>
        <dbReference type="ARBA" id="ARBA00022603"/>
    </source>
</evidence>
<feature type="domain" description="tRNA/rRNA methyltransferase SpoU type" evidence="7">
    <location>
        <begin position="43"/>
        <end position="183"/>
    </location>
</feature>
<dbReference type="SUPFAM" id="SSF75217">
    <property type="entry name" value="alpha/beta knot"/>
    <property type="match status" value="1"/>
</dbReference>
<dbReference type="InterPro" id="IPR029028">
    <property type="entry name" value="Alpha/beta_knot_MTases"/>
</dbReference>
<dbReference type="HAMAP" id="MF_01885">
    <property type="entry name" value="tRNA_methyltr_TrmL"/>
    <property type="match status" value="1"/>
</dbReference>
<evidence type="ECO:0000256" key="5">
    <source>
        <dbReference type="ARBA" id="ARBA00022694"/>
    </source>
</evidence>
<gene>
    <name evidence="6" type="primary">trmL</name>
    <name evidence="8" type="ORF">HALTITAN_0555</name>
</gene>
<dbReference type="Proteomes" id="UP000011651">
    <property type="component" value="Unassembled WGS sequence"/>
</dbReference>
<dbReference type="GO" id="GO:0005737">
    <property type="term" value="C:cytoplasm"/>
    <property type="evidence" value="ECO:0007669"/>
    <property type="project" value="UniProtKB-SubCell"/>
</dbReference>
<evidence type="ECO:0000313" key="8">
    <source>
        <dbReference type="EMBL" id="ELY22878.1"/>
    </source>
</evidence>
<evidence type="ECO:0000313" key="9">
    <source>
        <dbReference type="Proteomes" id="UP000011651"/>
    </source>
</evidence>
<dbReference type="PANTHER" id="PTHR42971:SF1">
    <property type="entry name" value="TRNA (CYTIDINE(34)-2'-O)-METHYLTRANSFERASE"/>
    <property type="match status" value="1"/>
</dbReference>
<dbReference type="PANTHER" id="PTHR42971">
    <property type="entry name" value="TRNA (CYTIDINE(34)-2'-O)-METHYLTRANSFERASE"/>
    <property type="match status" value="1"/>
</dbReference>
<dbReference type="AlphaFoldDB" id="L9UF84"/>
<dbReference type="Gene3D" id="3.40.1280.10">
    <property type="match status" value="1"/>
</dbReference>
<evidence type="ECO:0000256" key="4">
    <source>
        <dbReference type="ARBA" id="ARBA00022691"/>
    </source>
</evidence>
<evidence type="ECO:0000256" key="3">
    <source>
        <dbReference type="ARBA" id="ARBA00022679"/>
    </source>
</evidence>
<dbReference type="EMBL" id="AOPO01000001">
    <property type="protein sequence ID" value="ELY22878.1"/>
    <property type="molecule type" value="Genomic_DNA"/>
</dbReference>
<dbReference type="GO" id="GO:0141098">
    <property type="term" value="F:tRNA (cytidine(34)-2'-O)-methyltransferase activity"/>
    <property type="evidence" value="ECO:0007669"/>
    <property type="project" value="RHEA"/>
</dbReference>
<feature type="binding site" evidence="6">
    <location>
        <position position="119"/>
    </location>
    <ligand>
        <name>S-adenosyl-L-methionine</name>
        <dbReference type="ChEBI" id="CHEBI:59789"/>
    </ligand>
</feature>
<name>L9UF84_9GAMM</name>
<evidence type="ECO:0000256" key="1">
    <source>
        <dbReference type="ARBA" id="ARBA00022490"/>
    </source>
</evidence>
<comment type="function">
    <text evidence="6">Methylates the ribose at the nucleotide 34 wobble position in the two leucyl isoacceptors tRNA(Leu)(CmAA) and tRNA(Leu)(cmnm5UmAA). Catalyzes the methyl transfer from S-adenosyl-L-methionine to the 2'-OH of the wobble nucleotide.</text>
</comment>
<comment type="subunit">
    <text evidence="6">Homodimer.</text>
</comment>
<organism evidence="8 9">
    <name type="scientific">Vreelandella titanicae BH1</name>
    <dbReference type="NCBI Taxonomy" id="1204738"/>
    <lineage>
        <taxon>Bacteria</taxon>
        <taxon>Pseudomonadati</taxon>
        <taxon>Pseudomonadota</taxon>
        <taxon>Gammaproteobacteria</taxon>
        <taxon>Oceanospirillales</taxon>
        <taxon>Halomonadaceae</taxon>
        <taxon>Vreelandella</taxon>
    </lineage>
</organism>
<dbReference type="GO" id="GO:0002131">
    <property type="term" value="P:wobble position cytosine ribose methylation"/>
    <property type="evidence" value="ECO:0007669"/>
    <property type="project" value="TreeGrafter"/>
</dbReference>
<reference evidence="8 9" key="1">
    <citation type="journal article" date="2013" name="Genome Announc.">
        <title>Draft Genome of the Marine Gammaproteobacterium Halomonas titanicae.</title>
        <authorList>
            <person name="Sanchez-Porro C."/>
            <person name="de la Haba R.R."/>
            <person name="Cruz-Hernandez N."/>
            <person name="Gonzalez J.M."/>
            <person name="Reyes-Guirao C."/>
            <person name="Navarro-Sampedro L."/>
            <person name="Carballo M."/>
            <person name="Ventosa A."/>
        </authorList>
    </citation>
    <scope>NUCLEOTIDE SEQUENCE [LARGE SCALE GENOMIC DNA]</scope>
    <source>
        <strain evidence="8 9">BH1</strain>
    </source>
</reference>
<dbReference type="GO" id="GO:0042802">
    <property type="term" value="F:identical protein binding"/>
    <property type="evidence" value="ECO:0007669"/>
    <property type="project" value="UniProtKB-ARBA"/>
</dbReference>
<dbReference type="GO" id="GO:0003723">
    <property type="term" value="F:RNA binding"/>
    <property type="evidence" value="ECO:0007669"/>
    <property type="project" value="InterPro"/>
</dbReference>
<feature type="binding site" evidence="6">
    <location>
        <position position="163"/>
    </location>
    <ligand>
        <name>S-adenosyl-L-methionine</name>
        <dbReference type="ChEBI" id="CHEBI:59789"/>
    </ligand>
</feature>
<comment type="catalytic activity">
    <reaction evidence="6">
        <text>5-carboxymethylaminomethyluridine(34) in tRNA(Leu) + S-adenosyl-L-methionine = 5-carboxymethylaminomethyl-2'-O-methyluridine(34) in tRNA(Leu) + S-adenosyl-L-homocysteine + H(+)</text>
        <dbReference type="Rhea" id="RHEA:43088"/>
        <dbReference type="Rhea" id="RHEA-COMP:10333"/>
        <dbReference type="Rhea" id="RHEA-COMP:10334"/>
        <dbReference type="ChEBI" id="CHEBI:15378"/>
        <dbReference type="ChEBI" id="CHEBI:57856"/>
        <dbReference type="ChEBI" id="CHEBI:59789"/>
        <dbReference type="ChEBI" id="CHEBI:74508"/>
        <dbReference type="ChEBI" id="CHEBI:74511"/>
        <dbReference type="EC" id="2.1.1.207"/>
    </reaction>
</comment>
<dbReference type="InterPro" id="IPR016914">
    <property type="entry name" value="TrmL"/>
</dbReference>
<feature type="binding site" evidence="6">
    <location>
        <position position="141"/>
    </location>
    <ligand>
        <name>S-adenosyl-L-methionine</name>
        <dbReference type="ChEBI" id="CHEBI:59789"/>
    </ligand>
</feature>
<comment type="caution">
    <text evidence="8">The sequence shown here is derived from an EMBL/GenBank/DDBJ whole genome shotgun (WGS) entry which is preliminary data.</text>
</comment>
<dbReference type="Pfam" id="PF00588">
    <property type="entry name" value="SpoU_methylase"/>
    <property type="match status" value="1"/>
</dbReference>
<dbReference type="GO" id="GO:0002132">
    <property type="term" value="P:wobble position uridine ribose methylation"/>
    <property type="evidence" value="ECO:0007669"/>
    <property type="project" value="TreeGrafter"/>
</dbReference>
<comment type="similarity">
    <text evidence="6">Belongs to the class IV-like SAM-binding methyltransferase superfamily. RNA methyltransferase TrmH family. TrmL subfamily.</text>
</comment>
<dbReference type="PATRIC" id="fig|1204738.3.peg.828"/>
<evidence type="ECO:0000256" key="6">
    <source>
        <dbReference type="HAMAP-Rule" id="MF_01885"/>
    </source>
</evidence>
<evidence type="ECO:0000259" key="7">
    <source>
        <dbReference type="Pfam" id="PF00588"/>
    </source>
</evidence>
<dbReference type="InterPro" id="IPR029026">
    <property type="entry name" value="tRNA_m1G_MTases_N"/>
</dbReference>
<keyword evidence="5 6" id="KW-0819">tRNA processing</keyword>